<organism evidence="2 3">
    <name type="scientific">Flavipsychrobacter stenotrophus</name>
    <dbReference type="NCBI Taxonomy" id="2077091"/>
    <lineage>
        <taxon>Bacteria</taxon>
        <taxon>Pseudomonadati</taxon>
        <taxon>Bacteroidota</taxon>
        <taxon>Chitinophagia</taxon>
        <taxon>Chitinophagales</taxon>
        <taxon>Chitinophagaceae</taxon>
        <taxon>Flavipsychrobacter</taxon>
    </lineage>
</organism>
<name>A0A2S7SW42_9BACT</name>
<dbReference type="AlphaFoldDB" id="A0A2S7SW42"/>
<comment type="caution">
    <text evidence="2">The sequence shown here is derived from an EMBL/GenBank/DDBJ whole genome shotgun (WGS) entry which is preliminary data.</text>
</comment>
<evidence type="ECO:0000256" key="1">
    <source>
        <dbReference type="SAM" id="SignalP"/>
    </source>
</evidence>
<dbReference type="Proteomes" id="UP000239872">
    <property type="component" value="Unassembled WGS sequence"/>
</dbReference>
<feature type="signal peptide" evidence="1">
    <location>
        <begin position="1"/>
        <end position="24"/>
    </location>
</feature>
<keyword evidence="3" id="KW-1185">Reference proteome</keyword>
<evidence type="ECO:0000313" key="2">
    <source>
        <dbReference type="EMBL" id="PQJ10746.1"/>
    </source>
</evidence>
<dbReference type="InterPro" id="IPR025293">
    <property type="entry name" value="YfiR/HmsC-like"/>
</dbReference>
<dbReference type="EMBL" id="PPSL01000003">
    <property type="protein sequence ID" value="PQJ10746.1"/>
    <property type="molecule type" value="Genomic_DNA"/>
</dbReference>
<protein>
    <recommendedName>
        <fullName evidence="4">DUF4154 domain-containing protein</fullName>
    </recommendedName>
</protein>
<accession>A0A2S7SW42</accession>
<keyword evidence="1" id="KW-0732">Signal</keyword>
<dbReference type="PROSITE" id="PS51257">
    <property type="entry name" value="PROKAR_LIPOPROTEIN"/>
    <property type="match status" value="1"/>
</dbReference>
<reference evidence="2 3" key="1">
    <citation type="submission" date="2018-01" db="EMBL/GenBank/DDBJ databases">
        <title>A novel member of the phylum Bacteroidetes isolated from glacier ice.</title>
        <authorList>
            <person name="Liu Q."/>
            <person name="Xin Y.-H."/>
        </authorList>
    </citation>
    <scope>NUCLEOTIDE SEQUENCE [LARGE SCALE GENOMIC DNA]</scope>
    <source>
        <strain evidence="2 3">RB1R16</strain>
    </source>
</reference>
<feature type="chain" id="PRO_5015603429" description="DUF4154 domain-containing protein" evidence="1">
    <location>
        <begin position="25"/>
        <end position="174"/>
    </location>
</feature>
<evidence type="ECO:0008006" key="4">
    <source>
        <dbReference type="Google" id="ProtNLM"/>
    </source>
</evidence>
<evidence type="ECO:0000313" key="3">
    <source>
        <dbReference type="Proteomes" id="UP000239872"/>
    </source>
</evidence>
<sequence>MLSKIYIKALIVFFSCISAASCYGQSYDPKENSVYIYNFIKYTSWPQKKSVIHVGIVGNSQVEEELKRLFSKKTSNGTTYTVKKITSAEAKTVDVVIVAQQASEQMRSIEQQTARTPVLIITEKENMARQGACISFFIDEENDYKTGYQLSIRNCKARGLSVNEQIQNNAVLTR</sequence>
<proteinExistence type="predicted"/>
<gene>
    <name evidence="2" type="ORF">CJD36_012305</name>
</gene>
<dbReference type="Pfam" id="PF13689">
    <property type="entry name" value="DUF4154"/>
    <property type="match status" value="1"/>
</dbReference>